<feature type="compositionally biased region" description="Polar residues" evidence="1">
    <location>
        <begin position="93"/>
        <end position="108"/>
    </location>
</feature>
<evidence type="ECO:0000313" key="3">
    <source>
        <dbReference type="Proteomes" id="UP001249851"/>
    </source>
</evidence>
<name>A0AAD9VA15_ACRCE</name>
<sequence>MATTNIDRSLDDIIKEQRKLQKIKAQKLKAQQAKKKQTPQKQGKKKTGQTVANQNQRKKATIKKSGRSTQQGRGTQGRAAVSGKQKKTAPQGRKSTQNTRKKQNTGNASRGRINGARVTSNRLKNKQGSLQKTKKIITKAKKIQNQQRTNRQTRQTQQKDARQNIINKRRGMQGIKNFLEKLIFYLRIFFQSTTKGNKGTNIQNMRKLPNRNSATTKLQRPNRKGITSSLLTVSINNPRVRLNRASPQWQQATNSIQTNRRNWRGGARSGGSNKTMDSGDLRISVPNDLFQLPRATLKPLKQSPYSRIDDGVSSVNKPKTYATLNERFSNFAVQSGRTITVE</sequence>
<feature type="compositionally biased region" description="Basic residues" evidence="1">
    <location>
        <begin position="20"/>
        <end position="47"/>
    </location>
</feature>
<dbReference type="AlphaFoldDB" id="A0AAD9VA15"/>
<proteinExistence type="predicted"/>
<accession>A0AAD9VA15</accession>
<feature type="region of interest" description="Disordered" evidence="1">
    <location>
        <begin position="261"/>
        <end position="280"/>
    </location>
</feature>
<gene>
    <name evidence="2" type="ORF">P5673_009472</name>
</gene>
<feature type="compositionally biased region" description="Basic residues" evidence="1">
    <location>
        <begin position="132"/>
        <end position="142"/>
    </location>
</feature>
<dbReference type="Proteomes" id="UP001249851">
    <property type="component" value="Unassembled WGS sequence"/>
</dbReference>
<reference evidence="2" key="1">
    <citation type="journal article" date="2023" name="G3 (Bethesda)">
        <title>Whole genome assembly and annotation of the endangered Caribbean coral Acropora cervicornis.</title>
        <authorList>
            <person name="Selwyn J.D."/>
            <person name="Vollmer S.V."/>
        </authorList>
    </citation>
    <scope>NUCLEOTIDE SEQUENCE</scope>
    <source>
        <strain evidence="2">K2</strain>
    </source>
</reference>
<protein>
    <submittedName>
        <fullName evidence="2">Uncharacterized protein</fullName>
    </submittedName>
</protein>
<feature type="compositionally biased region" description="Low complexity" evidence="1">
    <location>
        <begin position="143"/>
        <end position="156"/>
    </location>
</feature>
<comment type="caution">
    <text evidence="2">The sequence shown here is derived from an EMBL/GenBank/DDBJ whole genome shotgun (WGS) entry which is preliminary data.</text>
</comment>
<feature type="region of interest" description="Disordered" evidence="1">
    <location>
        <begin position="20"/>
        <end position="163"/>
    </location>
</feature>
<feature type="compositionally biased region" description="Basic residues" evidence="1">
    <location>
        <begin position="56"/>
        <end position="66"/>
    </location>
</feature>
<dbReference type="EMBL" id="JARQWQ010000016">
    <property type="protein sequence ID" value="KAK2566791.1"/>
    <property type="molecule type" value="Genomic_DNA"/>
</dbReference>
<evidence type="ECO:0000313" key="2">
    <source>
        <dbReference type="EMBL" id="KAK2566791.1"/>
    </source>
</evidence>
<feature type="compositionally biased region" description="Polar residues" evidence="1">
    <location>
        <begin position="117"/>
        <end position="131"/>
    </location>
</feature>
<feature type="compositionally biased region" description="Low complexity" evidence="1">
    <location>
        <begin position="67"/>
        <end position="78"/>
    </location>
</feature>
<keyword evidence="3" id="KW-1185">Reference proteome</keyword>
<evidence type="ECO:0000256" key="1">
    <source>
        <dbReference type="SAM" id="MobiDB-lite"/>
    </source>
</evidence>
<reference evidence="2" key="2">
    <citation type="journal article" date="2023" name="Science">
        <title>Genomic signatures of disease resistance in endangered staghorn corals.</title>
        <authorList>
            <person name="Vollmer S.V."/>
            <person name="Selwyn J.D."/>
            <person name="Despard B.A."/>
            <person name="Roesel C.L."/>
        </authorList>
    </citation>
    <scope>NUCLEOTIDE SEQUENCE</scope>
    <source>
        <strain evidence="2">K2</strain>
    </source>
</reference>
<organism evidence="2 3">
    <name type="scientific">Acropora cervicornis</name>
    <name type="common">Staghorn coral</name>
    <dbReference type="NCBI Taxonomy" id="6130"/>
    <lineage>
        <taxon>Eukaryota</taxon>
        <taxon>Metazoa</taxon>
        <taxon>Cnidaria</taxon>
        <taxon>Anthozoa</taxon>
        <taxon>Hexacorallia</taxon>
        <taxon>Scleractinia</taxon>
        <taxon>Astrocoeniina</taxon>
        <taxon>Acroporidae</taxon>
        <taxon>Acropora</taxon>
    </lineage>
</organism>